<dbReference type="SMART" id="SM00336">
    <property type="entry name" value="BBOX"/>
    <property type="match status" value="1"/>
</dbReference>
<dbReference type="Proteomes" id="UP001632038">
    <property type="component" value="Unassembled WGS sequence"/>
</dbReference>
<keyword evidence="9" id="KW-1185">Reference proteome</keyword>
<dbReference type="SUPFAM" id="SSF52540">
    <property type="entry name" value="P-loop containing nucleoside triphosphate hydrolases"/>
    <property type="match status" value="1"/>
</dbReference>
<protein>
    <recommendedName>
        <fullName evidence="10">DNA helicase</fullName>
    </recommendedName>
</protein>
<keyword evidence="4" id="KW-0238">DNA-binding</keyword>
<keyword evidence="3" id="KW-0479">Metal-binding</keyword>
<dbReference type="GO" id="GO:0005524">
    <property type="term" value="F:ATP binding"/>
    <property type="evidence" value="ECO:0007669"/>
    <property type="project" value="UniProtKB-KW"/>
</dbReference>
<dbReference type="InterPro" id="IPR000315">
    <property type="entry name" value="Znf_B-box"/>
</dbReference>
<comment type="caution">
    <text evidence="8">The sequence shown here is derived from an EMBL/GenBank/DDBJ whole genome shotgun (WGS) entry which is preliminary data.</text>
</comment>
<feature type="domain" description="MCM C-terminal AAA(+) ATPase" evidence="6">
    <location>
        <begin position="255"/>
        <end position="325"/>
    </location>
</feature>
<dbReference type="PANTHER" id="PTHR11630:SF46">
    <property type="entry name" value="DNA REPLICATION LICENSING FACTOR MCM3-RELATED"/>
    <property type="match status" value="1"/>
</dbReference>
<dbReference type="InterPro" id="IPR001208">
    <property type="entry name" value="MCM_dom"/>
</dbReference>
<dbReference type="AlphaFoldDB" id="A0ABD3BFW2"/>
<dbReference type="PROSITE" id="PS50051">
    <property type="entry name" value="MCM_2"/>
    <property type="match status" value="1"/>
</dbReference>
<dbReference type="InterPro" id="IPR031327">
    <property type="entry name" value="MCM"/>
</dbReference>
<comment type="similarity">
    <text evidence="4">Belongs to the MCM family.</text>
</comment>
<evidence type="ECO:0008006" key="10">
    <source>
        <dbReference type="Google" id="ProtNLM"/>
    </source>
</evidence>
<keyword evidence="1 4" id="KW-0547">Nucleotide-binding</keyword>
<evidence type="ECO:0000313" key="9">
    <source>
        <dbReference type="Proteomes" id="UP001632038"/>
    </source>
</evidence>
<name>A0ABD3BFW2_9LAMI</name>
<dbReference type="PROSITE" id="PS50119">
    <property type="entry name" value="ZF_BBOX"/>
    <property type="match status" value="1"/>
</dbReference>
<dbReference type="PRINTS" id="PR01657">
    <property type="entry name" value="MCMFAMILY"/>
</dbReference>
<sequence>MTTPTSPSRRVNLPYLRDLRFSGAALSVVFCVRNQSAEELLCAFCSLAIYDIPGLVLSSLLPLLLDFPNQLFKKHVVSLLCNSCNSSPSSIFCCTDSAVLCQNCDWESHKGFRSIHDRRPIEGFKLLNFLCLDDLGGKSSSLCCGRDDENGFLDLLGWETPSIVSLDNLIGANDCVDAAMNVPLLPKCMAAKAPKAPRAPKPTKGKKPLTKFDPREKKNEQMQAINSESSAKEEIELRRCQLAEDDNNPALDVGPNSRERRLEAAAMVLADRGVFCIDEFDKMSDQDRVAIHEVMEQQTVTIAKAGIHASLNARCSVVAAANPIL</sequence>
<keyword evidence="3" id="KW-0862">Zinc</keyword>
<evidence type="ECO:0000256" key="4">
    <source>
        <dbReference type="RuleBase" id="RU004070"/>
    </source>
</evidence>
<accession>A0ABD3BFW2</accession>
<evidence type="ECO:0000259" key="7">
    <source>
        <dbReference type="PROSITE" id="PS50119"/>
    </source>
</evidence>
<evidence type="ECO:0000313" key="8">
    <source>
        <dbReference type="EMBL" id="KAL3616290.1"/>
    </source>
</evidence>
<evidence type="ECO:0000256" key="2">
    <source>
        <dbReference type="ARBA" id="ARBA00022840"/>
    </source>
</evidence>
<dbReference type="Pfam" id="PF00643">
    <property type="entry name" value="zf-B_box"/>
    <property type="match status" value="1"/>
</dbReference>
<evidence type="ECO:0000256" key="1">
    <source>
        <dbReference type="ARBA" id="ARBA00022741"/>
    </source>
</evidence>
<feature type="region of interest" description="Disordered" evidence="5">
    <location>
        <begin position="193"/>
        <end position="232"/>
    </location>
</feature>
<dbReference type="SMART" id="SM00350">
    <property type="entry name" value="MCM"/>
    <property type="match status" value="1"/>
</dbReference>
<keyword evidence="3" id="KW-0863">Zinc-finger</keyword>
<dbReference type="PANTHER" id="PTHR11630">
    <property type="entry name" value="DNA REPLICATION LICENSING FACTOR MCM FAMILY MEMBER"/>
    <property type="match status" value="1"/>
</dbReference>
<evidence type="ECO:0000256" key="3">
    <source>
        <dbReference type="PROSITE-ProRule" id="PRU00024"/>
    </source>
</evidence>
<dbReference type="Pfam" id="PF00493">
    <property type="entry name" value="MCM"/>
    <property type="match status" value="1"/>
</dbReference>
<dbReference type="Gene3D" id="3.40.50.300">
    <property type="entry name" value="P-loop containing nucleotide triphosphate hydrolases"/>
    <property type="match status" value="1"/>
</dbReference>
<dbReference type="GO" id="GO:0003677">
    <property type="term" value="F:DNA binding"/>
    <property type="evidence" value="ECO:0007669"/>
    <property type="project" value="UniProtKB-KW"/>
</dbReference>
<keyword evidence="2 4" id="KW-0067">ATP-binding</keyword>
<feature type="domain" description="B box-type" evidence="7">
    <location>
        <begin position="76"/>
        <end position="121"/>
    </location>
</feature>
<evidence type="ECO:0000256" key="5">
    <source>
        <dbReference type="SAM" id="MobiDB-lite"/>
    </source>
</evidence>
<dbReference type="EMBL" id="JAVIJP010000092">
    <property type="protein sequence ID" value="KAL3616290.1"/>
    <property type="molecule type" value="Genomic_DNA"/>
</dbReference>
<organism evidence="8 9">
    <name type="scientific">Castilleja foliolosa</name>
    <dbReference type="NCBI Taxonomy" id="1961234"/>
    <lineage>
        <taxon>Eukaryota</taxon>
        <taxon>Viridiplantae</taxon>
        <taxon>Streptophyta</taxon>
        <taxon>Embryophyta</taxon>
        <taxon>Tracheophyta</taxon>
        <taxon>Spermatophyta</taxon>
        <taxon>Magnoliopsida</taxon>
        <taxon>eudicotyledons</taxon>
        <taxon>Gunneridae</taxon>
        <taxon>Pentapetalae</taxon>
        <taxon>asterids</taxon>
        <taxon>lamiids</taxon>
        <taxon>Lamiales</taxon>
        <taxon>Orobanchaceae</taxon>
        <taxon>Pedicularideae</taxon>
        <taxon>Castillejinae</taxon>
        <taxon>Castilleja</taxon>
    </lineage>
</organism>
<gene>
    <name evidence="8" type="ORF">CASFOL_039680</name>
</gene>
<reference evidence="9" key="1">
    <citation type="journal article" date="2024" name="IScience">
        <title>Strigolactones Initiate the Formation of Haustorium-like Structures in Castilleja.</title>
        <authorList>
            <person name="Buerger M."/>
            <person name="Peterson D."/>
            <person name="Chory J."/>
        </authorList>
    </citation>
    <scope>NUCLEOTIDE SEQUENCE [LARGE SCALE GENOMIC DNA]</scope>
</reference>
<dbReference type="InterPro" id="IPR027417">
    <property type="entry name" value="P-loop_NTPase"/>
</dbReference>
<feature type="compositionally biased region" description="Basic and acidic residues" evidence="5">
    <location>
        <begin position="210"/>
        <end position="220"/>
    </location>
</feature>
<evidence type="ECO:0000259" key="6">
    <source>
        <dbReference type="PROSITE" id="PS50051"/>
    </source>
</evidence>
<proteinExistence type="inferred from homology"/>
<dbReference type="GO" id="GO:0008270">
    <property type="term" value="F:zinc ion binding"/>
    <property type="evidence" value="ECO:0007669"/>
    <property type="project" value="UniProtKB-KW"/>
</dbReference>